<organism evidence="1 2">
    <name type="scientific">Paragonimus heterotremus</name>
    <dbReference type="NCBI Taxonomy" id="100268"/>
    <lineage>
        <taxon>Eukaryota</taxon>
        <taxon>Metazoa</taxon>
        <taxon>Spiralia</taxon>
        <taxon>Lophotrochozoa</taxon>
        <taxon>Platyhelminthes</taxon>
        <taxon>Trematoda</taxon>
        <taxon>Digenea</taxon>
        <taxon>Plagiorchiida</taxon>
        <taxon>Troglotremata</taxon>
        <taxon>Troglotrematidae</taxon>
        <taxon>Paragonimus</taxon>
    </lineage>
</organism>
<proteinExistence type="predicted"/>
<dbReference type="EMBL" id="LUCH01003204">
    <property type="protein sequence ID" value="KAF5400419.1"/>
    <property type="molecule type" value="Genomic_DNA"/>
</dbReference>
<dbReference type="Proteomes" id="UP000748531">
    <property type="component" value="Unassembled WGS sequence"/>
</dbReference>
<accession>A0A8J4WHV1</accession>
<gene>
    <name evidence="1" type="ORF">PHET_06503</name>
</gene>
<reference evidence="1" key="1">
    <citation type="submission" date="2019-05" db="EMBL/GenBank/DDBJ databases">
        <title>Annotation for the trematode Paragonimus heterotremus.</title>
        <authorList>
            <person name="Choi Y.-J."/>
        </authorList>
    </citation>
    <scope>NUCLEOTIDE SEQUENCE</scope>
    <source>
        <strain evidence="1">LC</strain>
    </source>
</reference>
<keyword evidence="2" id="KW-1185">Reference proteome</keyword>
<name>A0A8J4WHV1_9TREM</name>
<evidence type="ECO:0000313" key="1">
    <source>
        <dbReference type="EMBL" id="KAF5400419.1"/>
    </source>
</evidence>
<evidence type="ECO:0000313" key="2">
    <source>
        <dbReference type="Proteomes" id="UP000748531"/>
    </source>
</evidence>
<dbReference type="PROSITE" id="PS51257">
    <property type="entry name" value="PROKAR_LIPOPROTEIN"/>
    <property type="match status" value="1"/>
</dbReference>
<dbReference type="Gene3D" id="3.90.550.50">
    <property type="match status" value="1"/>
</dbReference>
<dbReference type="OrthoDB" id="414175at2759"/>
<dbReference type="AlphaFoldDB" id="A0A8J4WHV1"/>
<protein>
    <submittedName>
        <fullName evidence="1">Uncharacterized protein</fullName>
    </submittedName>
</protein>
<comment type="caution">
    <text evidence="1">The sequence shown here is derived from an EMBL/GenBank/DDBJ whole genome shotgun (WGS) entry which is preliminary data.</text>
</comment>
<sequence>MPFDRTFRKLAIIWKPRGILCILLGFFLGCIFTITNISQFTGRRLPDAGIIPIGIPMSELTKRRLLSLKLLSLNANNRFDSTHCINTEKCVLIPTGLSPNAVSISLISKNVASIRILCMILTMPDNHSRKARAVKQTWASRCDGYFFVSSENDTQLSA</sequence>